<dbReference type="EMBL" id="PJQY01003319">
    <property type="protein sequence ID" value="PQM38324.1"/>
    <property type="molecule type" value="Genomic_DNA"/>
</dbReference>
<gene>
    <name evidence="1" type="ORF">Pyn_35439</name>
</gene>
<dbReference type="STRING" id="2094558.A0A314UNZ9"/>
<organism evidence="1 2">
    <name type="scientific">Prunus yedoensis var. nudiflora</name>
    <dbReference type="NCBI Taxonomy" id="2094558"/>
    <lineage>
        <taxon>Eukaryota</taxon>
        <taxon>Viridiplantae</taxon>
        <taxon>Streptophyta</taxon>
        <taxon>Embryophyta</taxon>
        <taxon>Tracheophyta</taxon>
        <taxon>Spermatophyta</taxon>
        <taxon>Magnoliopsida</taxon>
        <taxon>eudicotyledons</taxon>
        <taxon>Gunneridae</taxon>
        <taxon>Pentapetalae</taxon>
        <taxon>rosids</taxon>
        <taxon>fabids</taxon>
        <taxon>Rosales</taxon>
        <taxon>Rosaceae</taxon>
        <taxon>Amygdaloideae</taxon>
        <taxon>Amygdaleae</taxon>
        <taxon>Prunus</taxon>
    </lineage>
</organism>
<evidence type="ECO:0000313" key="1">
    <source>
        <dbReference type="EMBL" id="PQM38324.1"/>
    </source>
</evidence>
<dbReference type="Proteomes" id="UP000250321">
    <property type="component" value="Unassembled WGS sequence"/>
</dbReference>
<reference evidence="1 2" key="1">
    <citation type="submission" date="2018-02" db="EMBL/GenBank/DDBJ databases">
        <title>Draft genome of wild Prunus yedoensis var. nudiflora.</title>
        <authorList>
            <person name="Baek S."/>
            <person name="Kim J.-H."/>
            <person name="Choi K."/>
            <person name="Kim G.-B."/>
            <person name="Cho A."/>
            <person name="Jang H."/>
            <person name="Shin C.-H."/>
            <person name="Yu H.-J."/>
            <person name="Mun J.-H."/>
        </authorList>
    </citation>
    <scope>NUCLEOTIDE SEQUENCE [LARGE SCALE GENOMIC DNA]</scope>
    <source>
        <strain evidence="2">cv. Jeju island</strain>
        <tissue evidence="1">Leaf</tissue>
    </source>
</reference>
<proteinExistence type="predicted"/>
<dbReference type="AlphaFoldDB" id="A0A314UNZ9"/>
<protein>
    <submittedName>
        <fullName evidence="1">Protein MLP1 homolog</fullName>
    </submittedName>
</protein>
<sequence>MVRNFHKEAAERVLILEQHWNSTIAPVVEAIGKLDESLGSSTTTPVSHDCLDTISHFVSSVYDAVSVIEDLKGKLQSSQMDREAICTLYKEVNEKCDDLHGKNELASDTLQVV</sequence>
<keyword evidence="2" id="KW-1185">Reference proteome</keyword>
<comment type="caution">
    <text evidence="1">The sequence shown here is derived from an EMBL/GenBank/DDBJ whole genome shotgun (WGS) entry which is preliminary data.</text>
</comment>
<accession>A0A314UNZ9</accession>
<name>A0A314UNZ9_PRUYE</name>
<evidence type="ECO:0000313" key="2">
    <source>
        <dbReference type="Proteomes" id="UP000250321"/>
    </source>
</evidence>